<feature type="region of interest" description="Disordered" evidence="2">
    <location>
        <begin position="1"/>
        <end position="21"/>
    </location>
</feature>
<evidence type="ECO:0000256" key="1">
    <source>
        <dbReference type="SAM" id="Coils"/>
    </source>
</evidence>
<reference evidence="6" key="2">
    <citation type="submission" date="2020-12" db="UniProtKB">
        <authorList>
            <consortium name="WormBaseParasite"/>
        </authorList>
    </citation>
    <scope>IDENTIFICATION</scope>
</reference>
<evidence type="ECO:0000259" key="3">
    <source>
        <dbReference type="Pfam" id="PF21539"/>
    </source>
</evidence>
<feature type="coiled-coil region" evidence="1">
    <location>
        <begin position="298"/>
        <end position="348"/>
    </location>
</feature>
<dbReference type="InterPro" id="IPR048386">
    <property type="entry name" value="Med15_C"/>
</dbReference>
<evidence type="ECO:0000313" key="6">
    <source>
        <dbReference type="WBParaSite" id="SRAE_2000046400.1"/>
    </source>
</evidence>
<protein>
    <submittedName>
        <fullName evidence="6">Mediator complex subunit 15</fullName>
    </submittedName>
</protein>
<proteinExistence type="predicted"/>
<organism evidence="4">
    <name type="scientific">Strongyloides ratti</name>
    <name type="common">Parasitic roundworm</name>
    <dbReference type="NCBI Taxonomy" id="34506"/>
    <lineage>
        <taxon>Eukaryota</taxon>
        <taxon>Metazoa</taxon>
        <taxon>Ecdysozoa</taxon>
        <taxon>Nematoda</taxon>
        <taxon>Chromadorea</taxon>
        <taxon>Rhabditida</taxon>
        <taxon>Tylenchina</taxon>
        <taxon>Panagrolaimomorpha</taxon>
        <taxon>Strongyloidoidea</taxon>
        <taxon>Strongyloididae</taxon>
        <taxon>Strongyloides</taxon>
    </lineage>
</organism>
<dbReference type="EMBL" id="LN609529">
    <property type="protein sequence ID" value="CEF65788.1"/>
    <property type="molecule type" value="Genomic_DNA"/>
</dbReference>
<dbReference type="STRING" id="34506.A0A090LCF4"/>
<dbReference type="WBParaSite" id="SRAE_2000046400.1">
    <property type="protein sequence ID" value="SRAE_2000046400.1"/>
    <property type="gene ID" value="WBGene00260658"/>
</dbReference>
<sequence length="586" mass="68863">MYLSNTQRSISPQIKKQEINYGQNYTPKNIQERNYSSNQQVNQQYYYYQYPKQQYSSPQFNSSPIYTTHHTPQTQNISHCNNYQSSANIYQEQTPVYQNLVVRRHLTMKNDQQYQNTNYHRTNSLQMSRESRCSGSQIIQHNRIRNSPYSRPPEVKVVQTNLQQYHGQQNVNQRNGYVSENIYKNIPIRQVNSQNLTPSSTEIQCSNVRKPIIQERTLHLDKLKQQQYLVGERKNICNNSVEFQQISTNTAINNALNNSEINTKTIFNRSGVSKENLVSQQVTNKLSKNVELIQPDPIIQYEEAIKKLKKNKEKIKTLLERQQIDGKITDAKERIERLERILNSQEKVSLNFINKFVNATDTKIKDENLCKSVIDVFDNIVKAGDKYKSFQIPHYDPFHEFKEKFLRLPDFEKCNSLEEIDNIISYNLKNNEENEIKIVYEKFNSEEKNKNILDDNKRYFQDDIIQEIDKTTQIITGKDETITKDLKLCGRFKIDPQNIPISDHCREINVIITFDKNNIPPLYLLIPVDYPKSVCSIVNPNCTNEIRDLSLNRLISRVEQALPCLSVYRRIQNIAITWMNLAMNVY</sequence>
<gene>
    <name evidence="4 6 7" type="ORF">SRAE_2000046400</name>
</gene>
<keyword evidence="5" id="KW-1185">Reference proteome</keyword>
<evidence type="ECO:0000313" key="5">
    <source>
        <dbReference type="Proteomes" id="UP000035682"/>
    </source>
</evidence>
<dbReference type="RefSeq" id="XP_024504988.1">
    <property type="nucleotide sequence ID" value="XM_024651297.1"/>
</dbReference>
<evidence type="ECO:0000256" key="2">
    <source>
        <dbReference type="SAM" id="MobiDB-lite"/>
    </source>
</evidence>
<feature type="domain" description="ARC105/Med15 mediator subunit C-terminal" evidence="3">
    <location>
        <begin position="480"/>
        <end position="581"/>
    </location>
</feature>
<dbReference type="WormBase" id="SRAE_2000046400">
    <property type="protein sequence ID" value="SRP12055"/>
    <property type="gene ID" value="WBGene00260658"/>
</dbReference>
<evidence type="ECO:0000313" key="4">
    <source>
        <dbReference type="EMBL" id="CEF65788.1"/>
    </source>
</evidence>
<dbReference type="GeneID" id="36378152"/>
<dbReference type="Pfam" id="PF21539">
    <property type="entry name" value="Med15_C"/>
    <property type="match status" value="1"/>
</dbReference>
<dbReference type="Proteomes" id="UP000035682">
    <property type="component" value="Unplaced"/>
</dbReference>
<dbReference type="CTD" id="36378152"/>
<name>A0A090LCF4_STRRB</name>
<evidence type="ECO:0000313" key="7">
    <source>
        <dbReference type="WormBase" id="SRAE_2000046400"/>
    </source>
</evidence>
<accession>A0A090LCF4</accession>
<dbReference type="AlphaFoldDB" id="A0A090LCF4"/>
<reference evidence="4 5" key="1">
    <citation type="submission" date="2014-09" db="EMBL/GenBank/DDBJ databases">
        <authorList>
            <person name="Martin A.A."/>
        </authorList>
    </citation>
    <scope>NUCLEOTIDE SEQUENCE</scope>
    <source>
        <strain evidence="5">ED321</strain>
        <strain evidence="4">ED321 Heterogonic</strain>
    </source>
</reference>
<keyword evidence="1" id="KW-0175">Coiled coil</keyword>